<feature type="region of interest" description="Disordered" evidence="1">
    <location>
        <begin position="315"/>
        <end position="336"/>
    </location>
</feature>
<accession>A0A388K3H6</accession>
<protein>
    <submittedName>
        <fullName evidence="2">Uncharacterized protein</fullName>
    </submittedName>
</protein>
<sequence>MSTTSAQAAVAAKKGASFLLSVTAKGVTKVAEGLKNARKAYKEYHENDVLTTLKKQGVAPSELLFAALQRLHYLNLAGYKQEAGAVVQQTVTRLLDTQKSSIPLDVLRVIGQTLEEEAMKYGNIAKSKFQQKLKQFVEQFRPAAENKERDKLAHDFYYGVTLLVEVVGAGGGGGAEDAAAARVQEVVRVAAVRLVECFSEGAAGGATGATVPPLAAPNPYVMTGEVSGGGGGHYPVISPPDYVSATSAGVGVPVSSSSGGSGQEAGPEPDNQRMKVQKTLYMLGSSLRKEAEAAEAKRIKALKEAEAMMKAAEQNWQAGMAGGPAASSAGPTGGAA</sequence>
<evidence type="ECO:0000256" key="1">
    <source>
        <dbReference type="SAM" id="MobiDB-lite"/>
    </source>
</evidence>
<dbReference type="Proteomes" id="UP000265515">
    <property type="component" value="Unassembled WGS sequence"/>
</dbReference>
<dbReference type="Gramene" id="GBG64612">
    <property type="protein sequence ID" value="GBG64612"/>
    <property type="gene ID" value="CBR_g45667"/>
</dbReference>
<feature type="region of interest" description="Disordered" evidence="1">
    <location>
        <begin position="248"/>
        <end position="274"/>
    </location>
</feature>
<evidence type="ECO:0000313" key="2">
    <source>
        <dbReference type="EMBL" id="GBG64612.1"/>
    </source>
</evidence>
<gene>
    <name evidence="2" type="ORF">CBR_g45667</name>
</gene>
<feature type="compositionally biased region" description="Low complexity" evidence="1">
    <location>
        <begin position="248"/>
        <end position="258"/>
    </location>
</feature>
<proteinExistence type="predicted"/>
<name>A0A388K3H6_CHABU</name>
<dbReference type="AlphaFoldDB" id="A0A388K3H6"/>
<organism evidence="2 3">
    <name type="scientific">Chara braunii</name>
    <name type="common">Braun's stonewort</name>
    <dbReference type="NCBI Taxonomy" id="69332"/>
    <lineage>
        <taxon>Eukaryota</taxon>
        <taxon>Viridiplantae</taxon>
        <taxon>Streptophyta</taxon>
        <taxon>Charophyceae</taxon>
        <taxon>Charales</taxon>
        <taxon>Characeae</taxon>
        <taxon>Chara</taxon>
    </lineage>
</organism>
<reference evidence="2 3" key="1">
    <citation type="journal article" date="2018" name="Cell">
        <title>The Chara Genome: Secondary Complexity and Implications for Plant Terrestrialization.</title>
        <authorList>
            <person name="Nishiyama T."/>
            <person name="Sakayama H."/>
            <person name="Vries J.D."/>
            <person name="Buschmann H."/>
            <person name="Saint-Marcoux D."/>
            <person name="Ullrich K.K."/>
            <person name="Haas F.B."/>
            <person name="Vanderstraeten L."/>
            <person name="Becker D."/>
            <person name="Lang D."/>
            <person name="Vosolsobe S."/>
            <person name="Rombauts S."/>
            <person name="Wilhelmsson P.K.I."/>
            <person name="Janitza P."/>
            <person name="Kern R."/>
            <person name="Heyl A."/>
            <person name="Rumpler F."/>
            <person name="Villalobos L.I.A.C."/>
            <person name="Clay J.M."/>
            <person name="Skokan R."/>
            <person name="Toyoda A."/>
            <person name="Suzuki Y."/>
            <person name="Kagoshima H."/>
            <person name="Schijlen E."/>
            <person name="Tajeshwar N."/>
            <person name="Catarino B."/>
            <person name="Hetherington A.J."/>
            <person name="Saltykova A."/>
            <person name="Bonnot C."/>
            <person name="Breuninger H."/>
            <person name="Symeonidi A."/>
            <person name="Radhakrishnan G.V."/>
            <person name="Van Nieuwerburgh F."/>
            <person name="Deforce D."/>
            <person name="Chang C."/>
            <person name="Karol K.G."/>
            <person name="Hedrich R."/>
            <person name="Ulvskov P."/>
            <person name="Glockner G."/>
            <person name="Delwiche C.F."/>
            <person name="Petrasek J."/>
            <person name="Van de Peer Y."/>
            <person name="Friml J."/>
            <person name="Beilby M."/>
            <person name="Dolan L."/>
            <person name="Kohara Y."/>
            <person name="Sugano S."/>
            <person name="Fujiyama A."/>
            <person name="Delaux P.-M."/>
            <person name="Quint M."/>
            <person name="TheiBen G."/>
            <person name="Hagemann M."/>
            <person name="Harholt J."/>
            <person name="Dunand C."/>
            <person name="Zachgo S."/>
            <person name="Langdale J."/>
            <person name="Maumus F."/>
            <person name="Straeten D.V.D."/>
            <person name="Gould S.B."/>
            <person name="Rensing S.A."/>
        </authorList>
    </citation>
    <scope>NUCLEOTIDE SEQUENCE [LARGE SCALE GENOMIC DNA]</scope>
    <source>
        <strain evidence="2 3">S276</strain>
    </source>
</reference>
<keyword evidence="3" id="KW-1185">Reference proteome</keyword>
<evidence type="ECO:0000313" key="3">
    <source>
        <dbReference type="Proteomes" id="UP000265515"/>
    </source>
</evidence>
<dbReference type="EMBL" id="BFEA01000052">
    <property type="protein sequence ID" value="GBG64612.1"/>
    <property type="molecule type" value="Genomic_DNA"/>
</dbReference>
<dbReference type="OrthoDB" id="2018353at2759"/>
<comment type="caution">
    <text evidence="2">The sequence shown here is derived from an EMBL/GenBank/DDBJ whole genome shotgun (WGS) entry which is preliminary data.</text>
</comment>